<dbReference type="GO" id="GO:0007030">
    <property type="term" value="P:Golgi organization"/>
    <property type="evidence" value="ECO:0007669"/>
    <property type="project" value="InterPro"/>
</dbReference>
<evidence type="ECO:0000256" key="1">
    <source>
        <dbReference type="ARBA" id="ARBA00004194"/>
    </source>
</evidence>
<reference evidence="8" key="2">
    <citation type="journal article" date="2015" name="Data Brief">
        <title>Shoot transcriptome of the giant reed, Arundo donax.</title>
        <authorList>
            <person name="Barrero R.A."/>
            <person name="Guerrero F.D."/>
            <person name="Moolhuijzen P."/>
            <person name="Goolsby J.A."/>
            <person name="Tidwell J."/>
            <person name="Bellgard S.E."/>
            <person name="Bellgard M.I."/>
        </authorList>
    </citation>
    <scope>NUCLEOTIDE SEQUENCE</scope>
    <source>
        <tissue evidence="8">Shoot tissue taken approximately 20 cm above the soil surface</tissue>
    </source>
</reference>
<keyword evidence="2 7" id="KW-0812">Transmembrane</keyword>
<dbReference type="AlphaFoldDB" id="A0A0A8ZY60"/>
<evidence type="ECO:0000313" key="8">
    <source>
        <dbReference type="EMBL" id="JAD43776.1"/>
    </source>
</evidence>
<dbReference type="PANTHER" id="PTHR13815:SF7">
    <property type="entry name" value="GOLGIN SUBFAMILY A MEMBER 5"/>
    <property type="match status" value="1"/>
</dbReference>
<protein>
    <submittedName>
        <fullName evidence="8">Uncharacterized protein</fullName>
    </submittedName>
</protein>
<evidence type="ECO:0000256" key="3">
    <source>
        <dbReference type="ARBA" id="ARBA00022989"/>
    </source>
</evidence>
<keyword evidence="4" id="KW-0333">Golgi apparatus</keyword>
<keyword evidence="6 7" id="KW-0472">Membrane</keyword>
<proteinExistence type="predicted"/>
<organism evidence="8">
    <name type="scientific">Arundo donax</name>
    <name type="common">Giant reed</name>
    <name type="synonym">Donax arundinaceus</name>
    <dbReference type="NCBI Taxonomy" id="35708"/>
    <lineage>
        <taxon>Eukaryota</taxon>
        <taxon>Viridiplantae</taxon>
        <taxon>Streptophyta</taxon>
        <taxon>Embryophyta</taxon>
        <taxon>Tracheophyta</taxon>
        <taxon>Spermatophyta</taxon>
        <taxon>Magnoliopsida</taxon>
        <taxon>Liliopsida</taxon>
        <taxon>Poales</taxon>
        <taxon>Poaceae</taxon>
        <taxon>PACMAD clade</taxon>
        <taxon>Arundinoideae</taxon>
        <taxon>Arundineae</taxon>
        <taxon>Arundo</taxon>
    </lineage>
</organism>
<reference evidence="8" key="1">
    <citation type="submission" date="2014-09" db="EMBL/GenBank/DDBJ databases">
        <authorList>
            <person name="Magalhaes I.L.F."/>
            <person name="Oliveira U."/>
            <person name="Santos F.R."/>
            <person name="Vidigal T.H.D.A."/>
            <person name="Brescovit A.D."/>
            <person name="Santos A.J."/>
        </authorList>
    </citation>
    <scope>NUCLEOTIDE SEQUENCE</scope>
    <source>
        <tissue evidence="8">Shoot tissue taken approximately 20 cm above the soil surface</tissue>
    </source>
</reference>
<keyword evidence="3 7" id="KW-1133">Transmembrane helix</keyword>
<evidence type="ECO:0000256" key="4">
    <source>
        <dbReference type="ARBA" id="ARBA00023034"/>
    </source>
</evidence>
<name>A0A0A8ZY60_ARUDO</name>
<dbReference type="GO" id="GO:0031985">
    <property type="term" value="C:Golgi cisterna"/>
    <property type="evidence" value="ECO:0007669"/>
    <property type="project" value="TreeGrafter"/>
</dbReference>
<dbReference type="GO" id="GO:0000301">
    <property type="term" value="P:retrograde transport, vesicle recycling within Golgi"/>
    <property type="evidence" value="ECO:0007669"/>
    <property type="project" value="TreeGrafter"/>
</dbReference>
<feature type="transmembrane region" description="Helical" evidence="7">
    <location>
        <begin position="31"/>
        <end position="51"/>
    </location>
</feature>
<comment type="subcellular location">
    <subcellularLocation>
        <location evidence="1">Golgi apparatus membrane</location>
        <topology evidence="1">Single-pass membrane protein</topology>
    </subcellularLocation>
</comment>
<dbReference type="InterPro" id="IPR019177">
    <property type="entry name" value="Golgin_subfamily_A_member_5"/>
</dbReference>
<dbReference type="EMBL" id="GBRH01254119">
    <property type="protein sequence ID" value="JAD43776.1"/>
    <property type="molecule type" value="Transcribed_RNA"/>
</dbReference>
<keyword evidence="5" id="KW-0175">Coiled coil</keyword>
<evidence type="ECO:0000256" key="5">
    <source>
        <dbReference type="ARBA" id="ARBA00023054"/>
    </source>
</evidence>
<dbReference type="PANTHER" id="PTHR13815">
    <property type="entry name" value="GOLGIN-84"/>
    <property type="match status" value="1"/>
</dbReference>
<evidence type="ECO:0000256" key="6">
    <source>
        <dbReference type="ARBA" id="ARBA00023136"/>
    </source>
</evidence>
<dbReference type="GO" id="GO:0000139">
    <property type="term" value="C:Golgi membrane"/>
    <property type="evidence" value="ECO:0007669"/>
    <property type="project" value="UniProtKB-SubCell"/>
</dbReference>
<sequence>MTTANQQLQMAAKLLDTGAVRATRFLWRHPVARVSLLFYLVFVHMFLMHLLHRLQDFASREVLPSSMGELANSNLP</sequence>
<evidence type="ECO:0000256" key="7">
    <source>
        <dbReference type="SAM" id="Phobius"/>
    </source>
</evidence>
<accession>A0A0A8ZY60</accession>
<evidence type="ECO:0000256" key="2">
    <source>
        <dbReference type="ARBA" id="ARBA00022692"/>
    </source>
</evidence>